<feature type="region of interest" description="Disordered" evidence="1">
    <location>
        <begin position="285"/>
        <end position="306"/>
    </location>
</feature>
<dbReference type="Proteomes" id="UP001222325">
    <property type="component" value="Unassembled WGS sequence"/>
</dbReference>
<proteinExistence type="predicted"/>
<evidence type="ECO:0000256" key="1">
    <source>
        <dbReference type="SAM" id="MobiDB-lite"/>
    </source>
</evidence>
<dbReference type="EMBL" id="JARJCN010000015">
    <property type="protein sequence ID" value="KAJ7093894.1"/>
    <property type="molecule type" value="Genomic_DNA"/>
</dbReference>
<organism evidence="2 3">
    <name type="scientific">Mycena belliarum</name>
    <dbReference type="NCBI Taxonomy" id="1033014"/>
    <lineage>
        <taxon>Eukaryota</taxon>
        <taxon>Fungi</taxon>
        <taxon>Dikarya</taxon>
        <taxon>Basidiomycota</taxon>
        <taxon>Agaricomycotina</taxon>
        <taxon>Agaricomycetes</taxon>
        <taxon>Agaricomycetidae</taxon>
        <taxon>Agaricales</taxon>
        <taxon>Marasmiineae</taxon>
        <taxon>Mycenaceae</taxon>
        <taxon>Mycena</taxon>
    </lineage>
</organism>
<dbReference type="AlphaFoldDB" id="A0AAD6U956"/>
<feature type="compositionally biased region" description="Polar residues" evidence="1">
    <location>
        <begin position="446"/>
        <end position="464"/>
    </location>
</feature>
<protein>
    <submittedName>
        <fullName evidence="2">Uncharacterized protein</fullName>
    </submittedName>
</protein>
<sequence>MPLARLVQYLLDNALGLATNLAIRAKDLVYDGLFNIVIPFEEDADIDDEMLETANRAAVWIKNAMYNALYPPPSNSAGFEDPTVQLAEDMAQVAAHKAGEGSPWHHFPYFSRVFPPVHRWLVPAESPAGSGSPQDASYPRLSVQQCAIIGVALTLVFLLAKNLPRPAPAKLKEIVAQEPATLQLPLNFKAEVEFDAQAAGPLPQEVLQARSRTPFSPSCTYLRPVPLDDPSPPTALLIAPPETRSAVVILAEDPTTPITHLAPGAKVETNEAALQPAPCAFPADTGPSAALFGQGPPGNTSLSDPLSVESPVIASAPSKPKIQSAAVLAKDHVTPVEHPALGVNGELYAQDDAPSPQQALQPVPRALPATSLDTAPSLGPGPFGNPSLSNSPPVESPANASAGRVAHEHGTPTQPTSVPGDSQLAPQMDPAEAVPLPQSDTHVEDSSSLPTTPCFTSPEITAASTPRRPLPRTMQLARRLLQMGARDVASAAEVRVLEKWARVGARAGEPSPQKGGRGQSRGKENEAPRHTGVEELVAEKTKMWRGTRWGA</sequence>
<comment type="caution">
    <text evidence="2">The sequence shown here is derived from an EMBL/GenBank/DDBJ whole genome shotgun (WGS) entry which is preliminary data.</text>
</comment>
<name>A0AAD6U956_9AGAR</name>
<feature type="compositionally biased region" description="Basic and acidic residues" evidence="1">
    <location>
        <begin position="521"/>
        <end position="542"/>
    </location>
</feature>
<feature type="region of interest" description="Disordered" evidence="1">
    <location>
        <begin position="505"/>
        <end position="551"/>
    </location>
</feature>
<keyword evidence="3" id="KW-1185">Reference proteome</keyword>
<accession>A0AAD6U956</accession>
<feature type="compositionally biased region" description="Polar residues" evidence="1">
    <location>
        <begin position="411"/>
        <end position="420"/>
    </location>
</feature>
<evidence type="ECO:0000313" key="3">
    <source>
        <dbReference type="Proteomes" id="UP001222325"/>
    </source>
</evidence>
<reference evidence="2" key="1">
    <citation type="submission" date="2023-03" db="EMBL/GenBank/DDBJ databases">
        <title>Massive genome expansion in bonnet fungi (Mycena s.s.) driven by repeated elements and novel gene families across ecological guilds.</title>
        <authorList>
            <consortium name="Lawrence Berkeley National Laboratory"/>
            <person name="Harder C.B."/>
            <person name="Miyauchi S."/>
            <person name="Viragh M."/>
            <person name="Kuo A."/>
            <person name="Thoen E."/>
            <person name="Andreopoulos B."/>
            <person name="Lu D."/>
            <person name="Skrede I."/>
            <person name="Drula E."/>
            <person name="Henrissat B."/>
            <person name="Morin E."/>
            <person name="Kohler A."/>
            <person name="Barry K."/>
            <person name="LaButti K."/>
            <person name="Morin E."/>
            <person name="Salamov A."/>
            <person name="Lipzen A."/>
            <person name="Mereny Z."/>
            <person name="Hegedus B."/>
            <person name="Baldrian P."/>
            <person name="Stursova M."/>
            <person name="Weitz H."/>
            <person name="Taylor A."/>
            <person name="Grigoriev I.V."/>
            <person name="Nagy L.G."/>
            <person name="Martin F."/>
            <person name="Kauserud H."/>
        </authorList>
    </citation>
    <scope>NUCLEOTIDE SEQUENCE</scope>
    <source>
        <strain evidence="2">CBHHK173m</strain>
    </source>
</reference>
<gene>
    <name evidence="2" type="ORF">B0H15DRAFT_970806</name>
</gene>
<feature type="region of interest" description="Disordered" evidence="1">
    <location>
        <begin position="369"/>
        <end position="467"/>
    </location>
</feature>
<evidence type="ECO:0000313" key="2">
    <source>
        <dbReference type="EMBL" id="KAJ7093894.1"/>
    </source>
</evidence>